<dbReference type="RefSeq" id="WP_167414000.1">
    <property type="nucleotide sequence ID" value="NZ_MUBM01000103.1"/>
</dbReference>
<organism evidence="2 3">
    <name type="scientific">Streptomyces carpinensis</name>
    <dbReference type="NCBI Taxonomy" id="66369"/>
    <lineage>
        <taxon>Bacteria</taxon>
        <taxon>Bacillati</taxon>
        <taxon>Actinomycetota</taxon>
        <taxon>Actinomycetes</taxon>
        <taxon>Kitasatosporales</taxon>
        <taxon>Streptomycetaceae</taxon>
        <taxon>Streptomyces</taxon>
    </lineage>
</organism>
<keyword evidence="3" id="KW-1185">Reference proteome</keyword>
<gene>
    <name evidence="2" type="ORF">ABT317_01410</name>
</gene>
<proteinExistence type="predicted"/>
<dbReference type="EMBL" id="JBEPCU010000008">
    <property type="protein sequence ID" value="MER6975749.1"/>
    <property type="molecule type" value="Genomic_DNA"/>
</dbReference>
<evidence type="ECO:0000256" key="1">
    <source>
        <dbReference type="SAM" id="MobiDB-lite"/>
    </source>
</evidence>
<protein>
    <submittedName>
        <fullName evidence="2">Uncharacterized protein</fullName>
    </submittedName>
</protein>
<feature type="compositionally biased region" description="Polar residues" evidence="1">
    <location>
        <begin position="7"/>
        <end position="17"/>
    </location>
</feature>
<evidence type="ECO:0000313" key="3">
    <source>
        <dbReference type="Proteomes" id="UP001458415"/>
    </source>
</evidence>
<dbReference type="Proteomes" id="UP001458415">
    <property type="component" value="Unassembled WGS sequence"/>
</dbReference>
<evidence type="ECO:0000313" key="2">
    <source>
        <dbReference type="EMBL" id="MER6975749.1"/>
    </source>
</evidence>
<name>A0ABV1VUZ8_9ACTN</name>
<feature type="region of interest" description="Disordered" evidence="1">
    <location>
        <begin position="1"/>
        <end position="22"/>
    </location>
</feature>
<reference evidence="2 3" key="1">
    <citation type="submission" date="2024-06" db="EMBL/GenBank/DDBJ databases">
        <title>The Natural Products Discovery Center: Release of the First 8490 Sequenced Strains for Exploring Actinobacteria Biosynthetic Diversity.</title>
        <authorList>
            <person name="Kalkreuter E."/>
            <person name="Kautsar S.A."/>
            <person name="Yang D."/>
            <person name="Bader C.D."/>
            <person name="Teijaro C.N."/>
            <person name="Fluegel L."/>
            <person name="Davis C.M."/>
            <person name="Simpson J.R."/>
            <person name="Lauterbach L."/>
            <person name="Steele A.D."/>
            <person name="Gui C."/>
            <person name="Meng S."/>
            <person name="Li G."/>
            <person name="Viehrig K."/>
            <person name="Ye F."/>
            <person name="Su P."/>
            <person name="Kiefer A.F."/>
            <person name="Nichols A."/>
            <person name="Cepeda A.J."/>
            <person name="Yan W."/>
            <person name="Fan B."/>
            <person name="Jiang Y."/>
            <person name="Adhikari A."/>
            <person name="Zheng C.-J."/>
            <person name="Schuster L."/>
            <person name="Cowan T.M."/>
            <person name="Smanski M.J."/>
            <person name="Chevrette M.G."/>
            <person name="De Carvalho L.P.S."/>
            <person name="Shen B."/>
        </authorList>
    </citation>
    <scope>NUCLEOTIDE SEQUENCE [LARGE SCALE GENOMIC DNA]</scope>
    <source>
        <strain evidence="2 3">NPDC000634</strain>
    </source>
</reference>
<accession>A0ABV1VUZ8</accession>
<sequence>MTHVKPRSQTFSPNTGSRHPVIKEDVHMLDRSPALSPMSLVNDVQAYALCGDRAAAESFPFGSATVVIGNAGTVIVVEAGDALDRSCVWNADEVRLLGPAPPPVKERLVGRPSALGADEAKLPIHLMVRVSESLVYLGTGSATRTTTVLPTGCNEHVLTDCAVRLDSPLSKLDLDQVRPLLPPANLPSLEWLSHVNGDRASALEQFIAGWYPATSETPEPPSAQAPGRDLPDGLRQFYQLAQHRPGSLGAQNRILPASERQTDPRGEMLVFGEENQRCFFWSLLWTLDGLETDPTVWFREHDEPPIAEQEPLSGFLIQFSLFEASMGADYVALSRQLTAQQVNRLTEGLHPVPLRPFWPWAPTRFYVAPGLVLHVSDEGGNDDFRAWAGATHRSALAPLTEAAVEWVEFDG</sequence>
<comment type="caution">
    <text evidence="2">The sequence shown here is derived from an EMBL/GenBank/DDBJ whole genome shotgun (WGS) entry which is preliminary data.</text>
</comment>